<dbReference type="OMA" id="WILPNFP"/>
<feature type="region of interest" description="Disordered" evidence="6">
    <location>
        <begin position="1"/>
        <end position="36"/>
    </location>
</feature>
<proteinExistence type="predicted"/>
<dbReference type="InterPro" id="IPR036259">
    <property type="entry name" value="MFS_trans_sf"/>
</dbReference>
<keyword evidence="10" id="KW-1185">Reference proteome</keyword>
<feature type="transmembrane region" description="Helical" evidence="7">
    <location>
        <begin position="351"/>
        <end position="372"/>
    </location>
</feature>
<evidence type="ECO:0000256" key="1">
    <source>
        <dbReference type="ARBA" id="ARBA00004141"/>
    </source>
</evidence>
<dbReference type="FunFam" id="1.20.1250.20:FF:000057">
    <property type="entry name" value="MFS general substrate transporter"/>
    <property type="match status" value="1"/>
</dbReference>
<accession>U4LHL5</accession>
<evidence type="ECO:0000256" key="2">
    <source>
        <dbReference type="ARBA" id="ARBA00022448"/>
    </source>
</evidence>
<dbReference type="OrthoDB" id="2250022at2759"/>
<evidence type="ECO:0000256" key="6">
    <source>
        <dbReference type="SAM" id="MobiDB-lite"/>
    </source>
</evidence>
<organism evidence="9 10">
    <name type="scientific">Pyronema omphalodes (strain CBS 100304)</name>
    <name type="common">Pyronema confluens</name>
    <dbReference type="NCBI Taxonomy" id="1076935"/>
    <lineage>
        <taxon>Eukaryota</taxon>
        <taxon>Fungi</taxon>
        <taxon>Dikarya</taxon>
        <taxon>Ascomycota</taxon>
        <taxon>Pezizomycotina</taxon>
        <taxon>Pezizomycetes</taxon>
        <taxon>Pezizales</taxon>
        <taxon>Pyronemataceae</taxon>
        <taxon>Pyronema</taxon>
    </lineage>
</organism>
<evidence type="ECO:0000313" key="10">
    <source>
        <dbReference type="Proteomes" id="UP000018144"/>
    </source>
</evidence>
<dbReference type="GO" id="GO:0016020">
    <property type="term" value="C:membrane"/>
    <property type="evidence" value="ECO:0007669"/>
    <property type="project" value="UniProtKB-SubCell"/>
</dbReference>
<dbReference type="EMBL" id="HF935627">
    <property type="protein sequence ID" value="CCX11561.1"/>
    <property type="molecule type" value="Genomic_DNA"/>
</dbReference>
<feature type="transmembrane region" description="Helical" evidence="7">
    <location>
        <begin position="320"/>
        <end position="339"/>
    </location>
</feature>
<dbReference type="FunFam" id="1.20.1250.20:FF:000013">
    <property type="entry name" value="MFS general substrate transporter"/>
    <property type="match status" value="1"/>
</dbReference>
<dbReference type="PANTHER" id="PTHR43791:SF92">
    <property type="entry name" value="AGL026WP"/>
    <property type="match status" value="1"/>
</dbReference>
<keyword evidence="2" id="KW-0813">Transport</keyword>
<keyword evidence="5 7" id="KW-0472">Membrane</keyword>
<feature type="transmembrane region" description="Helical" evidence="7">
    <location>
        <begin position="444"/>
        <end position="465"/>
    </location>
</feature>
<feature type="domain" description="Major facilitator superfamily (MFS) profile" evidence="8">
    <location>
        <begin position="53"/>
        <end position="466"/>
    </location>
</feature>
<reference evidence="9 10" key="1">
    <citation type="journal article" date="2013" name="PLoS Genet.">
        <title>The genome and development-dependent transcriptomes of Pyronema confluens: a window into fungal evolution.</title>
        <authorList>
            <person name="Traeger S."/>
            <person name="Altegoer F."/>
            <person name="Freitag M."/>
            <person name="Gabaldon T."/>
            <person name="Kempken F."/>
            <person name="Kumar A."/>
            <person name="Marcet-Houben M."/>
            <person name="Poggeler S."/>
            <person name="Stajich J.E."/>
            <person name="Nowrousian M."/>
        </authorList>
    </citation>
    <scope>NUCLEOTIDE SEQUENCE [LARGE SCALE GENOMIC DNA]</scope>
    <source>
        <strain evidence="10">CBS 100304</strain>
        <tissue evidence="9">Vegetative mycelium</tissue>
    </source>
</reference>
<feature type="transmembrane region" description="Helical" evidence="7">
    <location>
        <begin position="378"/>
        <end position="399"/>
    </location>
</feature>
<keyword evidence="3 7" id="KW-0812">Transmembrane</keyword>
<dbReference type="PANTHER" id="PTHR43791">
    <property type="entry name" value="PERMEASE-RELATED"/>
    <property type="match status" value="1"/>
</dbReference>
<feature type="transmembrane region" description="Helical" evidence="7">
    <location>
        <begin position="182"/>
        <end position="201"/>
    </location>
</feature>
<evidence type="ECO:0000256" key="7">
    <source>
        <dbReference type="SAM" id="Phobius"/>
    </source>
</evidence>
<evidence type="ECO:0000259" key="8">
    <source>
        <dbReference type="PROSITE" id="PS50850"/>
    </source>
</evidence>
<evidence type="ECO:0000256" key="5">
    <source>
        <dbReference type="ARBA" id="ARBA00023136"/>
    </source>
</evidence>
<evidence type="ECO:0000256" key="4">
    <source>
        <dbReference type="ARBA" id="ARBA00022989"/>
    </source>
</evidence>
<comment type="subcellular location">
    <subcellularLocation>
        <location evidence="1">Membrane</location>
        <topology evidence="1">Multi-pass membrane protein</topology>
    </subcellularLocation>
</comment>
<dbReference type="InterPro" id="IPR020846">
    <property type="entry name" value="MFS_dom"/>
</dbReference>
<protein>
    <submittedName>
        <fullName evidence="9">Similar to Putative tartrate transporter acc. no. P70786</fullName>
    </submittedName>
</protein>
<dbReference type="STRING" id="1076935.U4LHL5"/>
<feature type="transmembrane region" description="Helical" evidence="7">
    <location>
        <begin position="213"/>
        <end position="236"/>
    </location>
</feature>
<evidence type="ECO:0000256" key="3">
    <source>
        <dbReference type="ARBA" id="ARBA00022692"/>
    </source>
</evidence>
<feature type="transmembrane region" description="Helical" evidence="7">
    <location>
        <begin position="120"/>
        <end position="144"/>
    </location>
</feature>
<feature type="transmembrane region" description="Helical" evidence="7">
    <location>
        <begin position="411"/>
        <end position="432"/>
    </location>
</feature>
<name>U4LHL5_PYROM</name>
<feature type="transmembrane region" description="Helical" evidence="7">
    <location>
        <begin position="90"/>
        <end position="108"/>
    </location>
</feature>
<dbReference type="Proteomes" id="UP000018144">
    <property type="component" value="Unassembled WGS sequence"/>
</dbReference>
<evidence type="ECO:0000313" key="9">
    <source>
        <dbReference type="EMBL" id="CCX11561.1"/>
    </source>
</evidence>
<keyword evidence="4 7" id="KW-1133">Transmembrane helix</keyword>
<dbReference type="Pfam" id="PF07690">
    <property type="entry name" value="MFS_1"/>
    <property type="match status" value="1"/>
</dbReference>
<dbReference type="Gene3D" id="1.20.1250.20">
    <property type="entry name" value="MFS general substrate transporter like domains"/>
    <property type="match status" value="2"/>
</dbReference>
<feature type="transmembrane region" description="Helical" evidence="7">
    <location>
        <begin position="150"/>
        <end position="170"/>
    </location>
</feature>
<gene>
    <name evidence="9" type="ORF">PCON_11155</name>
</gene>
<feature type="compositionally biased region" description="Polar residues" evidence="6">
    <location>
        <begin position="1"/>
        <end position="20"/>
    </location>
</feature>
<dbReference type="GO" id="GO:0022857">
    <property type="term" value="F:transmembrane transporter activity"/>
    <property type="evidence" value="ECO:0007669"/>
    <property type="project" value="InterPro"/>
</dbReference>
<dbReference type="SUPFAM" id="SSF103473">
    <property type="entry name" value="MFS general substrate transporter"/>
    <property type="match status" value="1"/>
</dbReference>
<dbReference type="InterPro" id="IPR011701">
    <property type="entry name" value="MFS"/>
</dbReference>
<dbReference type="AlphaFoldDB" id="U4LHL5"/>
<sequence>MDKDTTTTALENASTKSNQQHVEHVPPESLRGISPEEHERLEQVLVRKIDMRLMPMLVIMYIMNYLDRNNIAAARLAGLEQELKLTSTQYQLSVSILFVGYILMQVPSNMFLDKIGRPSLYLPTAMVIWGIISGATAGVTTFGGLIACRFVLGIIEAAYFPGCLFFLSSWYTRKELGFRTAILYSGSLISGAFSGLITAGITDGMNGLKGLLAWRWLFIVEGAATVVIAVTAYWVLPDFPKSTKWLTTQERDLAVWRLEQDVGEADWEGGAKENIFHGLKLAFTDGKTYVLGAILFGEVSSGSVTNFFPTVVLTLGYNPIISLLLTAPPYVVAVITTFLNSYHADKTGERYYHVTLPLWVSIAAFILAAATTATGPRYLAMMLMVPSVYSGYVVSLAWISNTLPRPPAKRAAALAAINAFSNASSIWTAFAYPRSSGPRYIEAMAMNCATAALSILAATGLRWHLARKNKKLDNEGVDGYRYLL</sequence>
<dbReference type="PROSITE" id="PS50850">
    <property type="entry name" value="MFS"/>
    <property type="match status" value="1"/>
</dbReference>
<dbReference type="eggNOG" id="KOG2533">
    <property type="taxonomic scope" value="Eukaryota"/>
</dbReference>